<dbReference type="Gene3D" id="3.40.50.300">
    <property type="entry name" value="P-loop containing nucleotide triphosphate hydrolases"/>
    <property type="match status" value="1"/>
</dbReference>
<evidence type="ECO:0000256" key="1">
    <source>
        <dbReference type="ARBA" id="ARBA00022448"/>
    </source>
</evidence>
<gene>
    <name evidence="4" type="ORF">SACU0126_LOCUS29440</name>
</gene>
<dbReference type="GO" id="GO:0016020">
    <property type="term" value="C:membrane"/>
    <property type="evidence" value="ECO:0007669"/>
    <property type="project" value="InterPro"/>
</dbReference>
<dbReference type="InterPro" id="IPR027417">
    <property type="entry name" value="P-loop_NTPase"/>
</dbReference>
<dbReference type="InterPro" id="IPR056264">
    <property type="entry name" value="R2_ABCA1-4-like"/>
</dbReference>
<dbReference type="GO" id="GO:0140359">
    <property type="term" value="F:ABC-type transporter activity"/>
    <property type="evidence" value="ECO:0007669"/>
    <property type="project" value="InterPro"/>
</dbReference>
<feature type="domain" description="ABCA1-4-like C-terminal R2 regulatory" evidence="3">
    <location>
        <begin position="53"/>
        <end position="125"/>
    </location>
</feature>
<name>A0A7S3TSD6_9SPIT</name>
<dbReference type="SUPFAM" id="SSF52540">
    <property type="entry name" value="P-loop containing nucleoside triphosphate hydrolases"/>
    <property type="match status" value="1"/>
</dbReference>
<dbReference type="GO" id="GO:0005319">
    <property type="term" value="F:lipid transporter activity"/>
    <property type="evidence" value="ECO:0007669"/>
    <property type="project" value="TreeGrafter"/>
</dbReference>
<dbReference type="PANTHER" id="PTHR19229:SF36">
    <property type="entry name" value="ATP-BINDING CASSETTE SUB-FAMILY A MEMBER 2"/>
    <property type="match status" value="1"/>
</dbReference>
<proteinExistence type="predicted"/>
<dbReference type="Pfam" id="PF23321">
    <property type="entry name" value="R1_ABCA1"/>
    <property type="match status" value="1"/>
</dbReference>
<evidence type="ECO:0000256" key="2">
    <source>
        <dbReference type="ARBA" id="ARBA00022737"/>
    </source>
</evidence>
<dbReference type="PANTHER" id="PTHR19229">
    <property type="entry name" value="ATP-BINDING CASSETTE TRANSPORTER SUBFAMILY A ABCA"/>
    <property type="match status" value="1"/>
</dbReference>
<dbReference type="AlphaFoldDB" id="A0A7S3TSD6"/>
<keyword evidence="2" id="KW-0677">Repeat</keyword>
<dbReference type="EMBL" id="HBIQ01092407">
    <property type="protein sequence ID" value="CAE0591954.1"/>
    <property type="molecule type" value="Transcribed_RNA"/>
</dbReference>
<protein>
    <recommendedName>
        <fullName evidence="3">ABCA1-4-like C-terminal R2 regulatory domain-containing protein</fullName>
    </recommendedName>
</protein>
<evidence type="ECO:0000313" key="4">
    <source>
        <dbReference type="EMBL" id="CAE0591954.1"/>
    </source>
</evidence>
<keyword evidence="1" id="KW-0813">Transport</keyword>
<sequence>MWDIITSLRERCAVVLTTHSMEECEALCTRLGIMSGGRFRCLGGQQHLKSKHGPGYTLELRVDPAKHNETVVGIQRLFPSAVLLDENASKFKFELPSTSIELFEIFERMEQSREELGVLDYSASQPSLESIFLNIVGRSADAKRARTVPRSTQSLSCGDGISEP</sequence>
<accession>A0A7S3TSD6</accession>
<evidence type="ECO:0000259" key="3">
    <source>
        <dbReference type="Pfam" id="PF23321"/>
    </source>
</evidence>
<reference evidence="4" key="1">
    <citation type="submission" date="2021-01" db="EMBL/GenBank/DDBJ databases">
        <authorList>
            <person name="Corre E."/>
            <person name="Pelletier E."/>
            <person name="Niang G."/>
            <person name="Scheremetjew M."/>
            <person name="Finn R."/>
            <person name="Kale V."/>
            <person name="Holt S."/>
            <person name="Cochrane G."/>
            <person name="Meng A."/>
            <person name="Brown T."/>
            <person name="Cohen L."/>
        </authorList>
    </citation>
    <scope>NUCLEOTIDE SEQUENCE</scope>
    <source>
        <strain evidence="4">SPMC142</strain>
    </source>
</reference>
<organism evidence="4">
    <name type="scientific">Strombidinopsis acuminata</name>
    <dbReference type="NCBI Taxonomy" id="141414"/>
    <lineage>
        <taxon>Eukaryota</taxon>
        <taxon>Sar</taxon>
        <taxon>Alveolata</taxon>
        <taxon>Ciliophora</taxon>
        <taxon>Intramacronucleata</taxon>
        <taxon>Spirotrichea</taxon>
        <taxon>Choreotrichia</taxon>
        <taxon>Choreotrichida</taxon>
        <taxon>Strombidinopsidae</taxon>
        <taxon>Strombidinopsis</taxon>
    </lineage>
</organism>
<dbReference type="InterPro" id="IPR026082">
    <property type="entry name" value="ABCA"/>
</dbReference>